<dbReference type="InterPro" id="IPR001623">
    <property type="entry name" value="DnaJ_domain"/>
</dbReference>
<dbReference type="GO" id="GO:0006260">
    <property type="term" value="P:DNA replication"/>
    <property type="evidence" value="ECO:0007669"/>
    <property type="project" value="UniProtKB-KW"/>
</dbReference>
<evidence type="ECO:0000313" key="16">
    <source>
        <dbReference type="Proteomes" id="UP000199614"/>
    </source>
</evidence>
<comment type="domain">
    <text evidence="11">The J domain is necessary and sufficient to stimulate DnaK ATPase activity. Zinc center 1 plays an important role in the autonomous, DnaK-independent chaperone activity of DnaJ. Zinc center 2 is essential for interaction with DnaK and for DnaJ activity.</text>
</comment>
<dbReference type="PANTHER" id="PTHR43096:SF54">
    <property type="entry name" value="CHAPERONE PROTEIN DNAJ 1"/>
    <property type="match status" value="1"/>
</dbReference>
<organism evidence="15 16">
    <name type="scientific">Pseudonocardia ammonioxydans</name>
    <dbReference type="NCBI Taxonomy" id="260086"/>
    <lineage>
        <taxon>Bacteria</taxon>
        <taxon>Bacillati</taxon>
        <taxon>Actinomycetota</taxon>
        <taxon>Actinomycetes</taxon>
        <taxon>Pseudonocardiales</taxon>
        <taxon>Pseudonocardiaceae</taxon>
        <taxon>Pseudonocardia</taxon>
    </lineage>
</organism>
<keyword evidence="8 11" id="KW-0143">Chaperone</keyword>
<dbReference type="EMBL" id="FOUY01000010">
    <property type="protein sequence ID" value="SFN21492.1"/>
    <property type="molecule type" value="Genomic_DNA"/>
</dbReference>
<dbReference type="PROSITE" id="PS50076">
    <property type="entry name" value="DNAJ_2"/>
    <property type="match status" value="1"/>
</dbReference>
<dbReference type="GO" id="GO:0051082">
    <property type="term" value="F:unfolded protein binding"/>
    <property type="evidence" value="ECO:0007669"/>
    <property type="project" value="UniProtKB-UniRule"/>
</dbReference>
<comment type="subcellular location">
    <subcellularLocation>
        <location evidence="11">Cytoplasm</location>
    </subcellularLocation>
</comment>
<dbReference type="Pfam" id="PF01556">
    <property type="entry name" value="DnaJ_C"/>
    <property type="match status" value="1"/>
</dbReference>
<comment type="subunit">
    <text evidence="11">Homodimer.</text>
</comment>
<dbReference type="RefSeq" id="WP_093341634.1">
    <property type="nucleotide sequence ID" value="NZ_FOUY01000010.1"/>
</dbReference>
<feature type="repeat" description="CXXCXGXG motif" evidence="11">
    <location>
        <begin position="224"/>
        <end position="231"/>
    </location>
</feature>
<evidence type="ECO:0000256" key="11">
    <source>
        <dbReference type="HAMAP-Rule" id="MF_01152"/>
    </source>
</evidence>
<evidence type="ECO:0000256" key="10">
    <source>
        <dbReference type="ARBA" id="ARBA00067609"/>
    </source>
</evidence>
<comment type="similarity">
    <text evidence="9 11">Belongs to the DnaJ family.</text>
</comment>
<protein>
    <recommendedName>
        <fullName evidence="10 11">Chaperone protein DnaJ</fullName>
    </recommendedName>
</protein>
<dbReference type="InterPro" id="IPR036410">
    <property type="entry name" value="HSP_DnaJ_Cys-rich_dom_sf"/>
</dbReference>
<dbReference type="InterPro" id="IPR002939">
    <property type="entry name" value="DnaJ_C"/>
</dbReference>
<dbReference type="PRINTS" id="PR00625">
    <property type="entry name" value="JDOMAIN"/>
</dbReference>
<reference evidence="15 16" key="1">
    <citation type="submission" date="2016-10" db="EMBL/GenBank/DDBJ databases">
        <authorList>
            <person name="de Groot N.N."/>
        </authorList>
    </citation>
    <scope>NUCLEOTIDE SEQUENCE [LARGE SCALE GENOMIC DNA]</scope>
    <source>
        <strain evidence="15 16">CGMCC 4.1877</strain>
    </source>
</reference>
<dbReference type="AlphaFoldDB" id="A0A1I4X719"/>
<feature type="zinc finger region" description="CR-type" evidence="12">
    <location>
        <begin position="172"/>
        <end position="250"/>
    </location>
</feature>
<dbReference type="SUPFAM" id="SSF46565">
    <property type="entry name" value="Chaperone J-domain"/>
    <property type="match status" value="1"/>
</dbReference>
<feature type="repeat" description="CXXCXGXG motif" evidence="11">
    <location>
        <begin position="202"/>
        <end position="209"/>
    </location>
</feature>
<gene>
    <name evidence="11" type="primary">dnaJ</name>
    <name evidence="15" type="ORF">SAMN05216207_101093</name>
</gene>
<keyword evidence="1 11" id="KW-0963">Cytoplasm</keyword>
<dbReference type="CDD" id="cd10719">
    <property type="entry name" value="DnaJ_zf"/>
    <property type="match status" value="1"/>
</dbReference>
<dbReference type="InterPro" id="IPR012724">
    <property type="entry name" value="DnaJ"/>
</dbReference>
<sequence length="406" mass="41934">MTQRDWIEKDYYRELGVSSTASQDEIKKAYRKLARELHPDANPGDEKAETRFKAVSEAYGVLGDEGKRKEYDDTRAMFAGGGGGFGGFGTGGGFPGGGGAGGGAGAGGFDINDLFGGAGRGGAGGAGDFSDILGDIFGRAARNSGGYGPTGARRGQDVESNLTISFEDAVRGATVPITLSSPGRCERCGGTGSRPGSTPRTCPTCNGAGLVSRSQGAFSFSEPCRDCRGTGRLIDDPCPECRGDGVSTRTRSLTVRVPAGVDDGQKIRLAGQGEPGRGGAPAGDLYVTVGVTPHKIFSRSRKNPDDLTITVPVTFPELVQGATLTVPTLDGTVSLKIPAGTSSGRTFRVARRGVERKNGKTGNLLVTVELAVPQKLDQAAADALQAYAEATTSFDPRSDLLGGARR</sequence>
<dbReference type="CDD" id="cd06257">
    <property type="entry name" value="DnaJ"/>
    <property type="match status" value="1"/>
</dbReference>
<dbReference type="Gene3D" id="2.60.260.20">
    <property type="entry name" value="Urease metallochaperone UreE, N-terminal domain"/>
    <property type="match status" value="2"/>
</dbReference>
<accession>A0A1I4X719</accession>
<dbReference type="GO" id="GO:0005737">
    <property type="term" value="C:cytoplasm"/>
    <property type="evidence" value="ECO:0007669"/>
    <property type="project" value="UniProtKB-SubCell"/>
</dbReference>
<dbReference type="Gene3D" id="2.10.230.10">
    <property type="entry name" value="Heat shock protein DnaJ, cysteine-rich domain"/>
    <property type="match status" value="1"/>
</dbReference>
<dbReference type="HAMAP" id="MF_01152">
    <property type="entry name" value="DnaJ"/>
    <property type="match status" value="1"/>
</dbReference>
<evidence type="ECO:0000259" key="13">
    <source>
        <dbReference type="PROSITE" id="PS50076"/>
    </source>
</evidence>
<dbReference type="OrthoDB" id="9779889at2"/>
<evidence type="ECO:0000256" key="1">
    <source>
        <dbReference type="ARBA" id="ARBA00022490"/>
    </source>
</evidence>
<feature type="repeat" description="CXXCXGXG motif" evidence="11">
    <location>
        <begin position="185"/>
        <end position="192"/>
    </location>
</feature>
<evidence type="ECO:0000313" key="15">
    <source>
        <dbReference type="EMBL" id="SFN21492.1"/>
    </source>
</evidence>
<evidence type="ECO:0000256" key="6">
    <source>
        <dbReference type="ARBA" id="ARBA00022833"/>
    </source>
</evidence>
<evidence type="ECO:0000256" key="7">
    <source>
        <dbReference type="ARBA" id="ARBA00023016"/>
    </source>
</evidence>
<feature type="binding site" evidence="11">
    <location>
        <position position="185"/>
    </location>
    <ligand>
        <name>Zn(2+)</name>
        <dbReference type="ChEBI" id="CHEBI:29105"/>
        <label>1</label>
    </ligand>
</feature>
<dbReference type="Pfam" id="PF00684">
    <property type="entry name" value="DnaJ_CXXCXGXG"/>
    <property type="match status" value="1"/>
</dbReference>
<dbReference type="InterPro" id="IPR008971">
    <property type="entry name" value="HSP40/DnaJ_pept-bd"/>
</dbReference>
<dbReference type="PROSITE" id="PS51188">
    <property type="entry name" value="ZF_CR"/>
    <property type="match status" value="1"/>
</dbReference>
<comment type="function">
    <text evidence="11">Participates actively in the response to hyperosmotic and heat shock by preventing the aggregation of stress-denatured proteins and by disaggregating proteins, also in an autonomous, DnaK-independent fashion. Unfolded proteins bind initially to DnaJ; upon interaction with the DnaJ-bound protein, DnaK hydrolyzes its bound ATP, resulting in the formation of a stable complex. GrpE releases ADP from DnaK; ATP binding to DnaK triggers the release of the substrate protein, thus completing the reaction cycle. Several rounds of ATP-dependent interactions between DnaJ, DnaK and GrpE are required for fully efficient folding. Also involved, together with DnaK and GrpE, in the DNA replication of plasmids through activation of initiation proteins.</text>
</comment>
<dbReference type="GO" id="GO:0031072">
    <property type="term" value="F:heat shock protein binding"/>
    <property type="evidence" value="ECO:0007669"/>
    <property type="project" value="InterPro"/>
</dbReference>
<feature type="domain" description="J" evidence="13">
    <location>
        <begin position="10"/>
        <end position="75"/>
    </location>
</feature>
<dbReference type="PANTHER" id="PTHR43096">
    <property type="entry name" value="DNAJ HOMOLOG 1, MITOCHONDRIAL-RELATED"/>
    <property type="match status" value="1"/>
</dbReference>
<dbReference type="CDD" id="cd10747">
    <property type="entry name" value="DnaJ_C"/>
    <property type="match status" value="1"/>
</dbReference>
<keyword evidence="3 11" id="KW-0479">Metal-binding</keyword>
<feature type="binding site" evidence="11">
    <location>
        <position position="205"/>
    </location>
    <ligand>
        <name>Zn(2+)</name>
        <dbReference type="ChEBI" id="CHEBI:29105"/>
        <label>2</label>
    </ligand>
</feature>
<evidence type="ECO:0000256" key="3">
    <source>
        <dbReference type="ARBA" id="ARBA00022723"/>
    </source>
</evidence>
<evidence type="ECO:0000256" key="2">
    <source>
        <dbReference type="ARBA" id="ARBA00022705"/>
    </source>
</evidence>
<dbReference type="FunFam" id="2.10.230.10:FF:000002">
    <property type="entry name" value="Molecular chaperone DnaJ"/>
    <property type="match status" value="1"/>
</dbReference>
<feature type="binding site" evidence="11">
    <location>
        <position position="224"/>
    </location>
    <ligand>
        <name>Zn(2+)</name>
        <dbReference type="ChEBI" id="CHEBI:29105"/>
        <label>2</label>
    </ligand>
</feature>
<dbReference type="SUPFAM" id="SSF57938">
    <property type="entry name" value="DnaJ/Hsp40 cysteine-rich domain"/>
    <property type="match status" value="1"/>
</dbReference>
<feature type="repeat" description="CXXCXGXG motif" evidence="11">
    <location>
        <begin position="238"/>
        <end position="245"/>
    </location>
</feature>
<comment type="cofactor">
    <cofactor evidence="11">
        <name>Zn(2+)</name>
        <dbReference type="ChEBI" id="CHEBI:29105"/>
    </cofactor>
    <text evidence="11">Binds 2 Zn(2+) ions per monomer.</text>
</comment>
<evidence type="ECO:0000259" key="14">
    <source>
        <dbReference type="PROSITE" id="PS51188"/>
    </source>
</evidence>
<dbReference type="GO" id="GO:0005524">
    <property type="term" value="F:ATP binding"/>
    <property type="evidence" value="ECO:0007669"/>
    <property type="project" value="InterPro"/>
</dbReference>
<dbReference type="Proteomes" id="UP000199614">
    <property type="component" value="Unassembled WGS sequence"/>
</dbReference>
<feature type="binding site" evidence="11">
    <location>
        <position position="202"/>
    </location>
    <ligand>
        <name>Zn(2+)</name>
        <dbReference type="ChEBI" id="CHEBI:29105"/>
        <label>2</label>
    </ligand>
</feature>
<keyword evidence="2 11" id="KW-0235">DNA replication</keyword>
<dbReference type="SUPFAM" id="SSF49493">
    <property type="entry name" value="HSP40/DnaJ peptide-binding domain"/>
    <property type="match status" value="2"/>
</dbReference>
<dbReference type="Gene3D" id="1.10.287.110">
    <property type="entry name" value="DnaJ domain"/>
    <property type="match status" value="1"/>
</dbReference>
<proteinExistence type="inferred from homology"/>
<dbReference type="GO" id="GO:0009408">
    <property type="term" value="P:response to heat"/>
    <property type="evidence" value="ECO:0007669"/>
    <property type="project" value="InterPro"/>
</dbReference>
<keyword evidence="6 11" id="KW-0862">Zinc</keyword>
<dbReference type="GO" id="GO:0008270">
    <property type="term" value="F:zinc ion binding"/>
    <property type="evidence" value="ECO:0007669"/>
    <property type="project" value="UniProtKB-UniRule"/>
</dbReference>
<dbReference type="GO" id="GO:0042026">
    <property type="term" value="P:protein refolding"/>
    <property type="evidence" value="ECO:0007669"/>
    <property type="project" value="TreeGrafter"/>
</dbReference>
<dbReference type="InterPro" id="IPR001305">
    <property type="entry name" value="HSP_DnaJ_Cys-rich_dom"/>
</dbReference>
<evidence type="ECO:0000256" key="9">
    <source>
        <dbReference type="ARBA" id="ARBA00061004"/>
    </source>
</evidence>
<dbReference type="InterPro" id="IPR036869">
    <property type="entry name" value="J_dom_sf"/>
</dbReference>
<feature type="binding site" evidence="11">
    <location>
        <position position="238"/>
    </location>
    <ligand>
        <name>Zn(2+)</name>
        <dbReference type="ChEBI" id="CHEBI:29105"/>
        <label>1</label>
    </ligand>
</feature>
<feature type="binding site" evidence="11">
    <location>
        <position position="241"/>
    </location>
    <ligand>
        <name>Zn(2+)</name>
        <dbReference type="ChEBI" id="CHEBI:29105"/>
        <label>1</label>
    </ligand>
</feature>
<keyword evidence="5 11" id="KW-0863">Zinc-finger</keyword>
<feature type="binding site" evidence="11">
    <location>
        <position position="188"/>
    </location>
    <ligand>
        <name>Zn(2+)</name>
        <dbReference type="ChEBI" id="CHEBI:29105"/>
        <label>1</label>
    </ligand>
</feature>
<feature type="domain" description="CR-type" evidence="14">
    <location>
        <begin position="172"/>
        <end position="250"/>
    </location>
</feature>
<dbReference type="Pfam" id="PF00226">
    <property type="entry name" value="DnaJ"/>
    <property type="match status" value="1"/>
</dbReference>
<keyword evidence="4 11" id="KW-0677">Repeat</keyword>
<keyword evidence="7 11" id="KW-0346">Stress response</keyword>
<evidence type="ECO:0000256" key="5">
    <source>
        <dbReference type="ARBA" id="ARBA00022771"/>
    </source>
</evidence>
<dbReference type="STRING" id="260086.SAMN05216207_101093"/>
<feature type="binding site" evidence="11">
    <location>
        <position position="227"/>
    </location>
    <ligand>
        <name>Zn(2+)</name>
        <dbReference type="ChEBI" id="CHEBI:29105"/>
        <label>2</label>
    </ligand>
</feature>
<evidence type="ECO:0000256" key="12">
    <source>
        <dbReference type="PROSITE-ProRule" id="PRU00546"/>
    </source>
</evidence>
<name>A0A1I4X719_PSUAM</name>
<evidence type="ECO:0000256" key="8">
    <source>
        <dbReference type="ARBA" id="ARBA00023186"/>
    </source>
</evidence>
<dbReference type="NCBIfam" id="NF008035">
    <property type="entry name" value="PRK10767.1"/>
    <property type="match status" value="1"/>
</dbReference>
<evidence type="ECO:0000256" key="4">
    <source>
        <dbReference type="ARBA" id="ARBA00022737"/>
    </source>
</evidence>
<dbReference type="SMART" id="SM00271">
    <property type="entry name" value="DnaJ"/>
    <property type="match status" value="1"/>
</dbReference>
<keyword evidence="16" id="KW-1185">Reference proteome</keyword>